<proteinExistence type="predicted"/>
<organism evidence="1 2">
    <name type="scientific">Leucogyrophana mollusca</name>
    <dbReference type="NCBI Taxonomy" id="85980"/>
    <lineage>
        <taxon>Eukaryota</taxon>
        <taxon>Fungi</taxon>
        <taxon>Dikarya</taxon>
        <taxon>Basidiomycota</taxon>
        <taxon>Agaricomycotina</taxon>
        <taxon>Agaricomycetes</taxon>
        <taxon>Agaricomycetidae</taxon>
        <taxon>Boletales</taxon>
        <taxon>Boletales incertae sedis</taxon>
        <taxon>Leucogyrophana</taxon>
    </lineage>
</organism>
<keyword evidence="2" id="KW-1185">Reference proteome</keyword>
<feature type="non-terminal residue" evidence="1">
    <location>
        <position position="1"/>
    </location>
</feature>
<sequence length="145" mass="15553">LPVGATLLGTILSSDKTTISAMTGDQVAHPLLLGLANIPVSTRSKLSAKSFMLIALLLVSKFIHRNSRMRGLLDDRLVHQCLDVVLQPLKTAAAIGVMMSDPVGHSRYCFPPLAGYIIDNPEACMLACVRGKTSPITMADYTQFG</sequence>
<protein>
    <submittedName>
        <fullName evidence="1">Uncharacterized protein</fullName>
    </submittedName>
</protein>
<reference evidence="1" key="1">
    <citation type="journal article" date="2021" name="New Phytol.">
        <title>Evolutionary innovations through gain and loss of genes in the ectomycorrhizal Boletales.</title>
        <authorList>
            <person name="Wu G."/>
            <person name="Miyauchi S."/>
            <person name="Morin E."/>
            <person name="Kuo A."/>
            <person name="Drula E."/>
            <person name="Varga T."/>
            <person name="Kohler A."/>
            <person name="Feng B."/>
            <person name="Cao Y."/>
            <person name="Lipzen A."/>
            <person name="Daum C."/>
            <person name="Hundley H."/>
            <person name="Pangilinan J."/>
            <person name="Johnson J."/>
            <person name="Barry K."/>
            <person name="LaButti K."/>
            <person name="Ng V."/>
            <person name="Ahrendt S."/>
            <person name="Min B."/>
            <person name="Choi I.G."/>
            <person name="Park H."/>
            <person name="Plett J.M."/>
            <person name="Magnuson J."/>
            <person name="Spatafora J.W."/>
            <person name="Nagy L.G."/>
            <person name="Henrissat B."/>
            <person name="Grigoriev I.V."/>
            <person name="Yang Z.L."/>
            <person name="Xu J."/>
            <person name="Martin F.M."/>
        </authorList>
    </citation>
    <scope>NUCLEOTIDE SEQUENCE</scope>
    <source>
        <strain evidence="1">KUC20120723A-06</strain>
    </source>
</reference>
<feature type="non-terminal residue" evidence="1">
    <location>
        <position position="145"/>
    </location>
</feature>
<name>A0ACB8AWL0_9AGAM</name>
<gene>
    <name evidence="1" type="ORF">BV22DRAFT_966930</name>
</gene>
<dbReference type="Proteomes" id="UP000790709">
    <property type="component" value="Unassembled WGS sequence"/>
</dbReference>
<accession>A0ACB8AWL0</accession>
<comment type="caution">
    <text evidence="1">The sequence shown here is derived from an EMBL/GenBank/DDBJ whole genome shotgun (WGS) entry which is preliminary data.</text>
</comment>
<evidence type="ECO:0000313" key="1">
    <source>
        <dbReference type="EMBL" id="KAH7917574.1"/>
    </source>
</evidence>
<evidence type="ECO:0000313" key="2">
    <source>
        <dbReference type="Proteomes" id="UP000790709"/>
    </source>
</evidence>
<dbReference type="EMBL" id="MU267007">
    <property type="protein sequence ID" value="KAH7917574.1"/>
    <property type="molecule type" value="Genomic_DNA"/>
</dbReference>